<accession>A0A6F9DH10</accession>
<dbReference type="AlphaFoldDB" id="A0A6F9DH10"/>
<feature type="region of interest" description="Disordered" evidence="11">
    <location>
        <begin position="233"/>
        <end position="297"/>
    </location>
</feature>
<dbReference type="Pfam" id="PF01530">
    <property type="entry name" value="zf-C2HC"/>
    <property type="match status" value="1"/>
</dbReference>
<feature type="region of interest" description="Disordered" evidence="11">
    <location>
        <begin position="670"/>
        <end position="758"/>
    </location>
</feature>
<dbReference type="SMART" id="SM00454">
    <property type="entry name" value="SAM"/>
    <property type="match status" value="1"/>
</dbReference>
<keyword evidence="4" id="KW-0863">Zinc-finger</keyword>
<dbReference type="PANTHER" id="PTHR12247:SF131">
    <property type="entry name" value="LD05287P"/>
    <property type="match status" value="1"/>
</dbReference>
<gene>
    <name evidence="13" type="primary">L3mbtl4-001</name>
</gene>
<dbReference type="EMBL" id="LR786333">
    <property type="protein sequence ID" value="CAB3260147.1"/>
    <property type="molecule type" value="mRNA"/>
</dbReference>
<dbReference type="InterPro" id="IPR002515">
    <property type="entry name" value="Znf_C2H2C"/>
</dbReference>
<feature type="compositionally biased region" description="Basic and acidic residues" evidence="11">
    <location>
        <begin position="111"/>
        <end position="127"/>
    </location>
</feature>
<evidence type="ECO:0000256" key="11">
    <source>
        <dbReference type="SAM" id="MobiDB-lite"/>
    </source>
</evidence>
<dbReference type="GO" id="GO:0003682">
    <property type="term" value="F:chromatin binding"/>
    <property type="evidence" value="ECO:0007669"/>
    <property type="project" value="TreeGrafter"/>
</dbReference>
<reference evidence="13" key="1">
    <citation type="submission" date="2020-04" db="EMBL/GenBank/DDBJ databases">
        <authorList>
            <person name="Neveu A P."/>
        </authorList>
    </citation>
    <scope>NUCLEOTIDE SEQUENCE</scope>
    <source>
        <tissue evidence="13">Whole embryo</tissue>
    </source>
</reference>
<evidence type="ECO:0000256" key="2">
    <source>
        <dbReference type="ARBA" id="ARBA00022723"/>
    </source>
</evidence>
<evidence type="ECO:0000256" key="10">
    <source>
        <dbReference type="PROSITE-ProRule" id="PRU00459"/>
    </source>
</evidence>
<sequence>MSADNSTIEATEKLKVDDVTKLVDAPPAAPSERPQAPSPTITTNDVTKPTDDVTKLSDDVTKDDVVTEAIKEPGGAMEGLEWTDGVGVLPGSDLKFRMTEDGELEMITEKLSESDESPAHDVTRDDVSNDSLQEDERTVDSDVNGGKLGLTEVKQEDEMEIGESDEMLDSFYGEIQRSFTGAPKYDSTCLFCGRVGDSRTFCGRFCSKQCIAKNAGRHKRHLKNHHVIKPGKVPERKRLTSYEGEFPAESGRQKDSGDLKIKIRLPSTGGSNEKRRKASIISDDVANSGGGQPKRRHVGMATGVMSQVARKDANRRRFMWNEHLEREKAQGAPGSVFRILHNRGPYPESENRFRVGQLLEAVDPNHQSMICLVSVVSMCGHRLRLHFEGYPSCFNFWVNADSPFIFPCGFCERTGRTLAPPCGYDAQGFRWRAYTDEMGLHPAPGDNFVATEIKNKTKFEVNDKLEAVDRKHPTLTCVATVIDIIGDYILIHFDGWDSDYDYWAISTSNYVRPIGWCKENEKELSPPLGFAEGEVFDWKTYLRDHKAAESDAFVCNPHGFSPGMRVEVVDQRNPVLLRVATVAEVDDYRVKIHFDGWSDMYDDWLDADSSDLHPPGWASRTNHPLQPPLRPEQLVLNSEQTGCPIPGCNGIGHVRQDKYVSHHSEFGCPYSPQNLGRDPLPDRLNFTAENRSEEPEPRTEFQADRKTNKGFAFPKRKRGRPRINSKLPERRISKEATYIKGESERSDGKQSRKIPQKYRLRPARMTSYSEAPLYRSGLSINQSKNDETPNYWHQHVRLLPGVDGTKASQVTNWSTSEVSEFVKKLTGKSNYGDIFVSQEIDGEALLMLTQTDISSVLKLKLGPSVKIYNAILMFKVADKLRN</sequence>
<dbReference type="PROSITE" id="PS51079">
    <property type="entry name" value="MBT"/>
    <property type="match status" value="3"/>
</dbReference>
<evidence type="ECO:0000256" key="1">
    <source>
        <dbReference type="ARBA" id="ARBA00004123"/>
    </source>
</evidence>
<dbReference type="SUPFAM" id="SSF47769">
    <property type="entry name" value="SAM/Pointed domain"/>
    <property type="match status" value="1"/>
</dbReference>
<feature type="compositionally biased region" description="Basic and acidic residues" evidence="11">
    <location>
        <begin position="48"/>
        <end position="60"/>
    </location>
</feature>
<dbReference type="InterPro" id="IPR013761">
    <property type="entry name" value="SAM/pointed_sf"/>
</dbReference>
<feature type="domain" description="SAM" evidence="12">
    <location>
        <begin position="813"/>
        <end position="877"/>
    </location>
</feature>
<feature type="compositionally biased region" description="Basic and acidic residues" evidence="11">
    <location>
        <begin position="251"/>
        <end position="261"/>
    </location>
</feature>
<keyword evidence="3" id="KW-0677">Repeat</keyword>
<feature type="region of interest" description="Disordered" evidence="11">
    <location>
        <begin position="18"/>
        <end position="60"/>
    </location>
</feature>
<evidence type="ECO:0000259" key="12">
    <source>
        <dbReference type="PROSITE" id="PS50105"/>
    </source>
</evidence>
<dbReference type="GO" id="GO:0045892">
    <property type="term" value="P:negative regulation of DNA-templated transcription"/>
    <property type="evidence" value="ECO:0007669"/>
    <property type="project" value="TreeGrafter"/>
</dbReference>
<keyword evidence="6" id="KW-0156">Chromatin regulator</keyword>
<protein>
    <submittedName>
        <fullName evidence="13">Lethal(3)malignant brain tumor-like protein 4</fullName>
    </submittedName>
</protein>
<dbReference type="SUPFAM" id="SSF63748">
    <property type="entry name" value="Tudor/PWWP/MBT"/>
    <property type="match status" value="3"/>
</dbReference>
<evidence type="ECO:0000256" key="3">
    <source>
        <dbReference type="ARBA" id="ARBA00022737"/>
    </source>
</evidence>
<feature type="compositionally biased region" description="Basic residues" evidence="11">
    <location>
        <begin position="714"/>
        <end position="723"/>
    </location>
</feature>
<feature type="repeat" description="MBT" evidence="10">
    <location>
        <begin position="318"/>
        <end position="421"/>
    </location>
</feature>
<feature type="compositionally biased region" description="Polar residues" evidence="11">
    <location>
        <begin position="38"/>
        <end position="47"/>
    </location>
</feature>
<dbReference type="InterPro" id="IPR001660">
    <property type="entry name" value="SAM"/>
</dbReference>
<dbReference type="Gene3D" id="1.10.150.50">
    <property type="entry name" value="Transcription Factor, Ets-1"/>
    <property type="match status" value="1"/>
</dbReference>
<proteinExistence type="evidence at transcript level"/>
<evidence type="ECO:0000256" key="8">
    <source>
        <dbReference type="ARBA" id="ARBA00023163"/>
    </source>
</evidence>
<dbReference type="SMART" id="SM00561">
    <property type="entry name" value="MBT"/>
    <property type="match status" value="3"/>
</dbReference>
<evidence type="ECO:0000313" key="13">
    <source>
        <dbReference type="EMBL" id="CAB3260147.1"/>
    </source>
</evidence>
<dbReference type="GO" id="GO:0042393">
    <property type="term" value="F:histone binding"/>
    <property type="evidence" value="ECO:0007669"/>
    <property type="project" value="TreeGrafter"/>
</dbReference>
<dbReference type="PROSITE" id="PS50105">
    <property type="entry name" value="SAM_DOMAIN"/>
    <property type="match status" value="1"/>
</dbReference>
<feature type="compositionally biased region" description="Basic and acidic residues" evidence="11">
    <location>
        <begin position="741"/>
        <end position="750"/>
    </location>
</feature>
<feature type="region of interest" description="Disordered" evidence="11">
    <location>
        <begin position="111"/>
        <end position="147"/>
    </location>
</feature>
<dbReference type="CDD" id="cd20102">
    <property type="entry name" value="MBT_L3MBTL1-like_rpt2"/>
    <property type="match status" value="1"/>
</dbReference>
<keyword evidence="5" id="KW-0862">Zinc</keyword>
<organism evidence="13">
    <name type="scientific">Phallusia mammillata</name>
    <dbReference type="NCBI Taxonomy" id="59560"/>
    <lineage>
        <taxon>Eukaryota</taxon>
        <taxon>Metazoa</taxon>
        <taxon>Chordata</taxon>
        <taxon>Tunicata</taxon>
        <taxon>Ascidiacea</taxon>
        <taxon>Phlebobranchia</taxon>
        <taxon>Ascidiidae</taxon>
        <taxon>Phallusia</taxon>
    </lineage>
</organism>
<feature type="repeat" description="MBT" evidence="10">
    <location>
        <begin position="429"/>
        <end position="527"/>
    </location>
</feature>
<evidence type="ECO:0000256" key="9">
    <source>
        <dbReference type="ARBA" id="ARBA00023242"/>
    </source>
</evidence>
<evidence type="ECO:0000256" key="7">
    <source>
        <dbReference type="ARBA" id="ARBA00023015"/>
    </source>
</evidence>
<feature type="compositionally biased region" description="Basic and acidic residues" evidence="11">
    <location>
        <begin position="690"/>
        <end position="707"/>
    </location>
</feature>
<dbReference type="Gene3D" id="4.10.320.30">
    <property type="match status" value="1"/>
</dbReference>
<dbReference type="Pfam" id="PF00536">
    <property type="entry name" value="SAM_1"/>
    <property type="match status" value="1"/>
</dbReference>
<keyword evidence="9" id="KW-0539">Nucleus</keyword>
<dbReference type="InterPro" id="IPR050548">
    <property type="entry name" value="PcG_chromatin_remod_factors"/>
</dbReference>
<evidence type="ECO:0000256" key="5">
    <source>
        <dbReference type="ARBA" id="ARBA00022833"/>
    </source>
</evidence>
<dbReference type="PROSITE" id="PS51802">
    <property type="entry name" value="ZF_CCHHC"/>
    <property type="match status" value="1"/>
</dbReference>
<comment type="subcellular location">
    <subcellularLocation>
        <location evidence="1">Nucleus</location>
    </subcellularLocation>
</comment>
<name>A0A6F9DH10_9ASCI</name>
<keyword evidence="8" id="KW-0804">Transcription</keyword>
<feature type="repeat" description="MBT" evidence="10">
    <location>
        <begin position="536"/>
        <end position="628"/>
    </location>
</feature>
<dbReference type="PANTHER" id="PTHR12247">
    <property type="entry name" value="POLYCOMB GROUP PROTEIN"/>
    <property type="match status" value="1"/>
</dbReference>
<evidence type="ECO:0000256" key="6">
    <source>
        <dbReference type="ARBA" id="ARBA00022853"/>
    </source>
</evidence>
<keyword evidence="7" id="KW-0805">Transcription regulation</keyword>
<dbReference type="GO" id="GO:0008270">
    <property type="term" value="F:zinc ion binding"/>
    <property type="evidence" value="ECO:0007669"/>
    <property type="project" value="UniProtKB-KW"/>
</dbReference>
<dbReference type="InterPro" id="IPR004092">
    <property type="entry name" value="Mbt"/>
</dbReference>
<evidence type="ECO:0000256" key="4">
    <source>
        <dbReference type="ARBA" id="ARBA00022771"/>
    </source>
</evidence>
<dbReference type="GO" id="GO:0006325">
    <property type="term" value="P:chromatin organization"/>
    <property type="evidence" value="ECO:0007669"/>
    <property type="project" value="UniProtKB-KW"/>
</dbReference>
<dbReference type="CDD" id="cd20103">
    <property type="entry name" value="MBT_L3MBTL1-like_rpt3"/>
    <property type="match status" value="1"/>
</dbReference>
<keyword evidence="2" id="KW-0479">Metal-binding</keyword>
<dbReference type="Gene3D" id="2.30.30.140">
    <property type="match status" value="3"/>
</dbReference>
<dbReference type="GO" id="GO:0005634">
    <property type="term" value="C:nucleus"/>
    <property type="evidence" value="ECO:0007669"/>
    <property type="project" value="UniProtKB-SubCell"/>
</dbReference>
<dbReference type="Pfam" id="PF02820">
    <property type="entry name" value="MBT"/>
    <property type="match status" value="3"/>
</dbReference>